<sequence length="386" mass="43314">MTELPKPDSVFNEEYNAKAKSLYRLVYDAQSSANNKKELIYCRIVGYLLLHPINLTARGAVLNELASIHGLDGTQPSFKIYELGKMYLEHLIRPFRKHKGKSPFSSSHVSRPSFDRQREDTKAILQDNPTSHTTAKKKALMRDGYRCIISGRFDRSSLVESEALRKAVYSSWTNDEIRHVATECAHIFADATNAGITGDSEAQSQKREIFWTILEKFGYPKFSEELNGPGIHRLDNVMTLDHNAHDPFDELALWLEAVDGVPNTYKIQTSYTPEMIKGLDLPTHVTFSHQSALRVDPSLAMEPKFPDNLPLPNPEYLHIHASVCKIAHMSGAAGYIDYIFRKMEDIGVLSEDGTSADVIEGALSFLTNAPRSVAISAFRRVSGLQK</sequence>
<evidence type="ECO:0000313" key="3">
    <source>
        <dbReference type="Proteomes" id="UP000799118"/>
    </source>
</evidence>
<evidence type="ECO:0000256" key="1">
    <source>
        <dbReference type="SAM" id="MobiDB-lite"/>
    </source>
</evidence>
<dbReference type="Proteomes" id="UP000799118">
    <property type="component" value="Unassembled WGS sequence"/>
</dbReference>
<accession>A0A6A4H2Y3</accession>
<organism evidence="2 3">
    <name type="scientific">Gymnopus androsaceus JB14</name>
    <dbReference type="NCBI Taxonomy" id="1447944"/>
    <lineage>
        <taxon>Eukaryota</taxon>
        <taxon>Fungi</taxon>
        <taxon>Dikarya</taxon>
        <taxon>Basidiomycota</taxon>
        <taxon>Agaricomycotina</taxon>
        <taxon>Agaricomycetes</taxon>
        <taxon>Agaricomycetidae</taxon>
        <taxon>Agaricales</taxon>
        <taxon>Marasmiineae</taxon>
        <taxon>Omphalotaceae</taxon>
        <taxon>Gymnopus</taxon>
    </lineage>
</organism>
<dbReference type="AlphaFoldDB" id="A0A6A4H2Y3"/>
<reference evidence="2" key="1">
    <citation type="journal article" date="2019" name="Environ. Microbiol.">
        <title>Fungal ecological strategies reflected in gene transcription - a case study of two litter decomposers.</title>
        <authorList>
            <person name="Barbi F."/>
            <person name="Kohler A."/>
            <person name="Barry K."/>
            <person name="Baskaran P."/>
            <person name="Daum C."/>
            <person name="Fauchery L."/>
            <person name="Ihrmark K."/>
            <person name="Kuo A."/>
            <person name="LaButti K."/>
            <person name="Lipzen A."/>
            <person name="Morin E."/>
            <person name="Grigoriev I.V."/>
            <person name="Henrissat B."/>
            <person name="Lindahl B."/>
            <person name="Martin F."/>
        </authorList>
    </citation>
    <scope>NUCLEOTIDE SEQUENCE</scope>
    <source>
        <strain evidence="2">JB14</strain>
    </source>
</reference>
<proteinExistence type="predicted"/>
<feature type="compositionally biased region" description="Low complexity" evidence="1">
    <location>
        <begin position="102"/>
        <end position="112"/>
    </location>
</feature>
<dbReference type="EMBL" id="ML769596">
    <property type="protein sequence ID" value="KAE9392431.1"/>
    <property type="molecule type" value="Genomic_DNA"/>
</dbReference>
<evidence type="ECO:0000313" key="2">
    <source>
        <dbReference type="EMBL" id="KAE9392431.1"/>
    </source>
</evidence>
<gene>
    <name evidence="2" type="ORF">BT96DRAFT_887996</name>
</gene>
<protein>
    <submittedName>
        <fullName evidence="2">Uncharacterized protein</fullName>
    </submittedName>
</protein>
<name>A0A6A4H2Y3_9AGAR</name>
<dbReference type="OrthoDB" id="2104739at2759"/>
<keyword evidence="3" id="KW-1185">Reference proteome</keyword>
<feature type="region of interest" description="Disordered" evidence="1">
    <location>
        <begin position="98"/>
        <end position="118"/>
    </location>
</feature>